<comment type="caution">
    <text evidence="2">The sequence shown here is derived from an EMBL/GenBank/DDBJ whole genome shotgun (WGS) entry which is preliminary data.</text>
</comment>
<feature type="region of interest" description="Disordered" evidence="1">
    <location>
        <begin position="290"/>
        <end position="309"/>
    </location>
</feature>
<dbReference type="EMBL" id="BLZA01000023">
    <property type="protein sequence ID" value="GHJ87770.1"/>
    <property type="molecule type" value="Genomic_DNA"/>
</dbReference>
<gene>
    <name evidence="2" type="ORF">NliqN6_4172</name>
</gene>
<keyword evidence="3" id="KW-1185">Reference proteome</keyword>
<evidence type="ECO:0000313" key="3">
    <source>
        <dbReference type="Proteomes" id="UP000620104"/>
    </source>
</evidence>
<name>A0A8H3TV22_9TREE</name>
<dbReference type="OrthoDB" id="2589838at2759"/>
<organism evidence="2 3">
    <name type="scientific">Naganishia liquefaciens</name>
    <dbReference type="NCBI Taxonomy" id="104408"/>
    <lineage>
        <taxon>Eukaryota</taxon>
        <taxon>Fungi</taxon>
        <taxon>Dikarya</taxon>
        <taxon>Basidiomycota</taxon>
        <taxon>Agaricomycotina</taxon>
        <taxon>Tremellomycetes</taxon>
        <taxon>Filobasidiales</taxon>
        <taxon>Filobasidiaceae</taxon>
        <taxon>Naganishia</taxon>
    </lineage>
</organism>
<accession>A0A8H3TV22</accession>
<feature type="region of interest" description="Disordered" evidence="1">
    <location>
        <begin position="480"/>
        <end position="571"/>
    </location>
</feature>
<sequence>MGSYDYYPEAAGVFSFNGDGSFINHGSHDTWFATPQPVYANGCDNFVFDSNPHLVSVAGETHNTTLGNKHYNNPVNISSWISTASPDSHGPRVDDTNTVLEPGKHLPTGSLSILPGTIFLPHKEQMAAASDQIPSAGYFGSVPYANLEYTSPLHTSARASFSTPYGRNVSTSTSASSCPGTSSTLATPHFDHLLSSMPSQGAHIDQGNRKPSWPYPVTPESSDVFTSVPLAPPRIVQPMGVSRPAAPPTMGQSPDIVALGCDQYANFPRQTVNGRSLRSTPSIESLQNFAEEQDTGQKTSGPQTLLSPFTSVSMNRTCSAPSSFLAHRLEAMERRQSRQTSDTWSSPFTSKPLSAASCAIASENRKLEEKASKRKPSLKISLAPPLMSRSFTANEVSSSPAWTAWNSEEPAMTHVPMVRSASALNLNYIATGIGTPFSPGIFTGWTSQVPQPKRSEVGLQAVKATRISCTDAFTTIPASAVPRANDNSPPFSSEPRSLTVPGIATPRKTKKLPKRAQGNTSGVKLTFMNFGPDDGDQITNAVAESGKSKRRRPDDGSSGDEHLAVVKRSRS</sequence>
<feature type="region of interest" description="Disordered" evidence="1">
    <location>
        <begin position="196"/>
        <end position="226"/>
    </location>
</feature>
<evidence type="ECO:0000313" key="2">
    <source>
        <dbReference type="EMBL" id="GHJ87770.1"/>
    </source>
</evidence>
<protein>
    <submittedName>
        <fullName evidence="2">Uncharacterized protein</fullName>
    </submittedName>
</protein>
<feature type="compositionally biased region" description="Basic and acidic residues" evidence="1">
    <location>
        <begin position="552"/>
        <end position="564"/>
    </location>
</feature>
<dbReference type="AlphaFoldDB" id="A0A8H3TV22"/>
<dbReference type="Proteomes" id="UP000620104">
    <property type="component" value="Unassembled WGS sequence"/>
</dbReference>
<feature type="compositionally biased region" description="Polar residues" evidence="1">
    <location>
        <begin position="485"/>
        <end position="496"/>
    </location>
</feature>
<proteinExistence type="predicted"/>
<evidence type="ECO:0000256" key="1">
    <source>
        <dbReference type="SAM" id="MobiDB-lite"/>
    </source>
</evidence>
<reference evidence="2" key="1">
    <citation type="submission" date="2020-07" db="EMBL/GenBank/DDBJ databases">
        <title>Draft Genome Sequence of a Deep-Sea Yeast, Naganishia (Cryptococcus) liquefaciens strain N6.</title>
        <authorList>
            <person name="Han Y.W."/>
            <person name="Kajitani R."/>
            <person name="Morimoto H."/>
            <person name="Parhat M."/>
            <person name="Tsubouchi H."/>
            <person name="Bakenova O."/>
            <person name="Ogata M."/>
            <person name="Argunhan B."/>
            <person name="Aoki R."/>
            <person name="Kajiwara S."/>
            <person name="Itoh T."/>
            <person name="Iwasaki H."/>
        </authorList>
    </citation>
    <scope>NUCLEOTIDE SEQUENCE</scope>
    <source>
        <strain evidence="2">N6</strain>
    </source>
</reference>